<dbReference type="EMBL" id="JAVDTL010000006">
    <property type="protein sequence ID" value="MDR6768504.1"/>
    <property type="molecule type" value="Genomic_DNA"/>
</dbReference>
<feature type="transmembrane region" description="Helical" evidence="1">
    <location>
        <begin position="380"/>
        <end position="400"/>
    </location>
</feature>
<evidence type="ECO:0000256" key="1">
    <source>
        <dbReference type="SAM" id="Phobius"/>
    </source>
</evidence>
<dbReference type="Pfam" id="PF07696">
    <property type="entry name" value="7TMR-DISMED2"/>
    <property type="match status" value="1"/>
</dbReference>
<dbReference type="PANTHER" id="PTHR46663">
    <property type="entry name" value="DIGUANYLATE CYCLASE DGCT-RELATED"/>
    <property type="match status" value="1"/>
</dbReference>
<dbReference type="AlphaFoldDB" id="A0AAJ2BZP8"/>
<feature type="transmembrane region" description="Helical" evidence="1">
    <location>
        <begin position="229"/>
        <end position="253"/>
    </location>
</feature>
<comment type="caution">
    <text evidence="3">The sequence shown here is derived from an EMBL/GenBank/DDBJ whole genome shotgun (WGS) entry which is preliminary data.</text>
</comment>
<dbReference type="PANTHER" id="PTHR46663:SF2">
    <property type="entry name" value="GGDEF DOMAIN-CONTAINING PROTEIN"/>
    <property type="match status" value="1"/>
</dbReference>
<dbReference type="InterPro" id="IPR011622">
    <property type="entry name" value="7TMR_DISM_rcpt_extracell_dom2"/>
</dbReference>
<evidence type="ECO:0000313" key="4">
    <source>
        <dbReference type="EMBL" id="MDR6837219.1"/>
    </source>
</evidence>
<reference evidence="3 5" key="1">
    <citation type="submission" date="2023-07" db="EMBL/GenBank/DDBJ databases">
        <title>Sorghum-associated microbial communities from plants grown in Nebraska, USA.</title>
        <authorList>
            <person name="Schachtman D."/>
        </authorList>
    </citation>
    <scope>NUCLEOTIDE SEQUENCE</scope>
    <source>
        <strain evidence="4 5">BE105</strain>
        <strain evidence="3">BE69</strain>
    </source>
</reference>
<dbReference type="Proteomes" id="UP001253458">
    <property type="component" value="Unassembled WGS sequence"/>
</dbReference>
<sequence length="593" mass="64358">MPPALRNLPMLARLWRAGCGVASVVLCLLVLTALPGQVQAGEPLVLTHDRPEVDAWEAVTLQADPTYQLSVEDMLNRLGEFKPPARPGNSLGVHKAAMWLHIPIVAREAQRTSWVVNLGYSSLRADLYLAQGGKLLQQARARQSDPAQLAGRTPAMAFELQPGQQYDLLVRVQATGPLILPITVSEMPIHLRHALGEQILQGLLNGLAFCLLAYSLIQWVTQRDRMFGFYALVVLGSAGFSLQFFGIGPQYLWPNNPWMDRYSGPAAGLMALTGSFLFLGHTLAGDNPNGRYARTMRVGAGITAAVCIALVLGWLSVPFAIAFMSLAGALPSFISLPAALARVRQKDPIGATLLVAWVAFGIAAGVMVCLVQGWVTANFWTLHSFQIGATLDMLLFFRVLGLRARAVQAQAQEAMRERDLMQSLANTDPLTGLSNRRGLQHALHAALAHCSPQRLVAVYLMDLDGFKPINDAHGHDVGDDLLVAVGHRLQANVRHQTDLVARLGGDEFIIMARDLATPEQAEDLGRSLLRAFEHPLTLSHLRIQVGLTIGYALAPLDSDDPQGLLRYADAAMYAGKQRGKHSLQRIPATAALA</sequence>
<feature type="transmembrane region" description="Helical" evidence="1">
    <location>
        <begin position="353"/>
        <end position="374"/>
    </location>
</feature>
<feature type="transmembrane region" description="Helical" evidence="1">
    <location>
        <begin position="296"/>
        <end position="315"/>
    </location>
</feature>
<dbReference type="RefSeq" id="WP_310048066.1">
    <property type="nucleotide sequence ID" value="NZ_JAVDTL010000006.1"/>
</dbReference>
<feature type="transmembrane region" description="Helical" evidence="1">
    <location>
        <begin position="321"/>
        <end position="341"/>
    </location>
</feature>
<dbReference type="Gene3D" id="3.30.70.270">
    <property type="match status" value="1"/>
</dbReference>
<feature type="transmembrane region" description="Helical" evidence="1">
    <location>
        <begin position="199"/>
        <end position="217"/>
    </location>
</feature>
<evidence type="ECO:0000259" key="2">
    <source>
        <dbReference type="PROSITE" id="PS50887"/>
    </source>
</evidence>
<proteinExistence type="predicted"/>
<dbReference type="NCBIfam" id="TIGR00254">
    <property type="entry name" value="GGDEF"/>
    <property type="match status" value="1"/>
</dbReference>
<dbReference type="Pfam" id="PF07695">
    <property type="entry name" value="7TMR-DISM_7TM"/>
    <property type="match status" value="1"/>
</dbReference>
<dbReference type="Proteomes" id="UP001249076">
    <property type="component" value="Unassembled WGS sequence"/>
</dbReference>
<keyword evidence="1" id="KW-0812">Transmembrane</keyword>
<dbReference type="SMART" id="SM00267">
    <property type="entry name" value="GGDEF"/>
    <property type="match status" value="1"/>
</dbReference>
<organism evidence="3 6">
    <name type="scientific">Acidovorax delafieldii</name>
    <name type="common">Pseudomonas delafieldii</name>
    <dbReference type="NCBI Taxonomy" id="47920"/>
    <lineage>
        <taxon>Bacteria</taxon>
        <taxon>Pseudomonadati</taxon>
        <taxon>Pseudomonadota</taxon>
        <taxon>Betaproteobacteria</taxon>
        <taxon>Burkholderiales</taxon>
        <taxon>Comamonadaceae</taxon>
        <taxon>Acidovorax</taxon>
    </lineage>
</organism>
<feature type="transmembrane region" description="Helical" evidence="1">
    <location>
        <begin position="265"/>
        <end position="284"/>
    </location>
</feature>
<dbReference type="CDD" id="cd01949">
    <property type="entry name" value="GGDEF"/>
    <property type="match status" value="1"/>
</dbReference>
<keyword evidence="5" id="KW-1185">Reference proteome</keyword>
<evidence type="ECO:0000313" key="6">
    <source>
        <dbReference type="Proteomes" id="UP001253458"/>
    </source>
</evidence>
<keyword evidence="1" id="KW-0472">Membrane</keyword>
<dbReference type="InterPro" id="IPR043128">
    <property type="entry name" value="Rev_trsase/Diguanyl_cyclase"/>
</dbReference>
<name>A0AAJ2BZP8_ACIDE</name>
<dbReference type="PROSITE" id="PS50887">
    <property type="entry name" value="GGDEF"/>
    <property type="match status" value="1"/>
</dbReference>
<gene>
    <name evidence="3" type="ORF">J2W88_003808</name>
    <name evidence="4" type="ORF">J2W93_002057</name>
</gene>
<dbReference type="InterPro" id="IPR000160">
    <property type="entry name" value="GGDEF_dom"/>
</dbReference>
<keyword evidence="1" id="KW-1133">Transmembrane helix</keyword>
<evidence type="ECO:0000313" key="3">
    <source>
        <dbReference type="EMBL" id="MDR6768504.1"/>
    </source>
</evidence>
<dbReference type="SUPFAM" id="SSF55073">
    <property type="entry name" value="Nucleotide cyclase"/>
    <property type="match status" value="1"/>
</dbReference>
<dbReference type="Gene3D" id="2.60.40.2380">
    <property type="match status" value="1"/>
</dbReference>
<dbReference type="InterPro" id="IPR052163">
    <property type="entry name" value="DGC-Regulatory_Protein"/>
</dbReference>
<feature type="domain" description="GGDEF" evidence="2">
    <location>
        <begin position="454"/>
        <end position="588"/>
    </location>
</feature>
<dbReference type="EMBL" id="JAVDTS010000003">
    <property type="protein sequence ID" value="MDR6837219.1"/>
    <property type="molecule type" value="Genomic_DNA"/>
</dbReference>
<accession>A0AAJ2BZP8</accession>
<protein>
    <submittedName>
        <fullName evidence="3">Diguanylate cyclase (GGDEF)-like protein</fullName>
    </submittedName>
</protein>
<dbReference type="InterPro" id="IPR029787">
    <property type="entry name" value="Nucleotide_cyclase"/>
</dbReference>
<dbReference type="Pfam" id="PF00990">
    <property type="entry name" value="GGDEF"/>
    <property type="match status" value="1"/>
</dbReference>
<evidence type="ECO:0000313" key="5">
    <source>
        <dbReference type="Proteomes" id="UP001249076"/>
    </source>
</evidence>
<dbReference type="InterPro" id="IPR011623">
    <property type="entry name" value="7TMR_DISM_rcpt_extracell_dom1"/>
</dbReference>